<evidence type="ECO:0000259" key="1">
    <source>
        <dbReference type="Pfam" id="PF10493"/>
    </source>
</evidence>
<dbReference type="Proteomes" id="UP000261380">
    <property type="component" value="Unplaced"/>
</dbReference>
<dbReference type="InterPro" id="IPR019527">
    <property type="entry name" value="RZZ-complex_KNTC1/ROD_C"/>
</dbReference>
<name>A0A3B5KMM1_9TELE</name>
<protein>
    <recommendedName>
        <fullName evidence="1">RZZ complex subunit KNTC1/ROD C-terminal domain-containing protein</fullName>
    </recommendedName>
</protein>
<sequence length="128" mass="14619">LLLPCANKKAQQIQGFLSMCNPVAVLEQVDEFMNTGELAGIPSQVRLDQKSFYHMFLLKKHNKDDADSLTREYLKHREQQRGETLPNGCLKVHLYYQTVQLCVGNKPNFMLHFLVFQDFLSTTNGVSG</sequence>
<evidence type="ECO:0000313" key="3">
    <source>
        <dbReference type="Proteomes" id="UP000261380"/>
    </source>
</evidence>
<feature type="domain" description="RZZ complex subunit KNTC1/ROD C-terminal" evidence="1">
    <location>
        <begin position="1"/>
        <end position="46"/>
    </location>
</feature>
<keyword evidence="3" id="KW-1185">Reference proteome</keyword>
<proteinExistence type="predicted"/>
<organism evidence="2 3">
    <name type="scientific">Xiphophorus couchianus</name>
    <name type="common">Monterrey platyfish</name>
    <dbReference type="NCBI Taxonomy" id="32473"/>
    <lineage>
        <taxon>Eukaryota</taxon>
        <taxon>Metazoa</taxon>
        <taxon>Chordata</taxon>
        <taxon>Craniata</taxon>
        <taxon>Vertebrata</taxon>
        <taxon>Euteleostomi</taxon>
        <taxon>Actinopterygii</taxon>
        <taxon>Neopterygii</taxon>
        <taxon>Teleostei</taxon>
        <taxon>Neoteleostei</taxon>
        <taxon>Acanthomorphata</taxon>
        <taxon>Ovalentaria</taxon>
        <taxon>Atherinomorphae</taxon>
        <taxon>Cyprinodontiformes</taxon>
        <taxon>Poeciliidae</taxon>
        <taxon>Poeciliinae</taxon>
        <taxon>Xiphophorus</taxon>
    </lineage>
</organism>
<dbReference type="STRING" id="32473.ENSXCOP00000001348"/>
<accession>A0A3B5KMM1</accession>
<reference evidence="2" key="1">
    <citation type="submission" date="2025-08" db="UniProtKB">
        <authorList>
            <consortium name="Ensembl"/>
        </authorList>
    </citation>
    <scope>IDENTIFICATION</scope>
</reference>
<dbReference type="Pfam" id="PF10493">
    <property type="entry name" value="Rod_C"/>
    <property type="match status" value="1"/>
</dbReference>
<dbReference type="AlphaFoldDB" id="A0A3B5KMM1"/>
<dbReference type="Ensembl" id="ENSXCOT00000001372.1">
    <property type="protein sequence ID" value="ENSXCOP00000001348.1"/>
    <property type="gene ID" value="ENSXCOG00000001103.1"/>
</dbReference>
<reference evidence="2" key="2">
    <citation type="submission" date="2025-09" db="UniProtKB">
        <authorList>
            <consortium name="Ensembl"/>
        </authorList>
    </citation>
    <scope>IDENTIFICATION</scope>
</reference>
<evidence type="ECO:0000313" key="2">
    <source>
        <dbReference type="Ensembl" id="ENSXCOP00000001348.1"/>
    </source>
</evidence>